<feature type="region of interest" description="Disordered" evidence="1">
    <location>
        <begin position="131"/>
        <end position="154"/>
    </location>
</feature>
<name>A0ABV6W4T1_9ACTN</name>
<dbReference type="Proteomes" id="UP001592531">
    <property type="component" value="Unassembled WGS sequence"/>
</dbReference>
<feature type="region of interest" description="Disordered" evidence="1">
    <location>
        <begin position="47"/>
        <end position="72"/>
    </location>
</feature>
<comment type="caution">
    <text evidence="3">The sequence shown here is derived from an EMBL/GenBank/DDBJ whole genome shotgun (WGS) entry which is preliminary data.</text>
</comment>
<evidence type="ECO:0000313" key="4">
    <source>
        <dbReference type="Proteomes" id="UP001592531"/>
    </source>
</evidence>
<sequence>MPWSVPGLRTGRGWVLSAYPEVLVARWQRLAEAPVERRAALFGPSRSRTVRSSVPQLPGQSASSNRLSREPGPCPEPVLVRHGAFDRLWLLPDQRVLDQARPELWRVADAAQVFATVQPPEGDGPRVGFSAELPDGQRAKGTGRVHPLYRRPGAREPNVAPGLLRRLGTVLGTRVTAEDLLAWIAAITAVPAADEEPRRGEEVPVPLPGDPAVWAEGVALGRRVLWLHSFGERYGPPHGDGASVGRPRMPGGRRPFVRERVTGSPDELSYDPETESLLLGDGRLAPVAAAAWEYRAGGESVLGAWFARRTPDPEARPGTLEALGLSGWPQQSTADLVDLLTVLTLLAELRPALAALRGGPGPWIGADALAAAGVLPVPDWSRRPASVLQHQEEGPEGQFALL</sequence>
<feature type="domain" description="Type ISP restriction-modification enzyme LLaBIII C-terminal specificity" evidence="2">
    <location>
        <begin position="1"/>
        <end position="316"/>
    </location>
</feature>
<evidence type="ECO:0000259" key="2">
    <source>
        <dbReference type="Pfam" id="PF18135"/>
    </source>
</evidence>
<organism evidence="3 4">
    <name type="scientific">Streptacidiphilus cavernicola</name>
    <dbReference type="NCBI Taxonomy" id="3342716"/>
    <lineage>
        <taxon>Bacteria</taxon>
        <taxon>Bacillati</taxon>
        <taxon>Actinomycetota</taxon>
        <taxon>Actinomycetes</taxon>
        <taxon>Kitasatosporales</taxon>
        <taxon>Streptomycetaceae</taxon>
        <taxon>Streptacidiphilus</taxon>
    </lineage>
</organism>
<accession>A0ABV6W4T1</accession>
<evidence type="ECO:0000313" key="3">
    <source>
        <dbReference type="EMBL" id="MFC1421007.1"/>
    </source>
</evidence>
<keyword evidence="4" id="KW-1185">Reference proteome</keyword>
<gene>
    <name evidence="3" type="ORF">ACEZDE_30845</name>
</gene>
<protein>
    <submittedName>
        <fullName evidence="3">Type ISP restriction/modification enzyme</fullName>
    </submittedName>
</protein>
<dbReference type="RefSeq" id="WP_380543449.1">
    <property type="nucleotide sequence ID" value="NZ_JBHFAB010000032.1"/>
</dbReference>
<proteinExistence type="predicted"/>
<dbReference type="Pfam" id="PF18135">
    <property type="entry name" value="Type_ISP_C"/>
    <property type="match status" value="1"/>
</dbReference>
<evidence type="ECO:0000256" key="1">
    <source>
        <dbReference type="SAM" id="MobiDB-lite"/>
    </source>
</evidence>
<reference evidence="3 4" key="1">
    <citation type="submission" date="2024-09" db="EMBL/GenBank/DDBJ databases">
        <authorList>
            <person name="Lee S.D."/>
        </authorList>
    </citation>
    <scope>NUCLEOTIDE SEQUENCE [LARGE SCALE GENOMIC DNA]</scope>
    <source>
        <strain evidence="3 4">N8-3</strain>
    </source>
</reference>
<dbReference type="InterPro" id="IPR041635">
    <property type="entry name" value="Type_ISP_LLaBIII_C"/>
</dbReference>
<dbReference type="EMBL" id="JBHFAB010000032">
    <property type="protein sequence ID" value="MFC1421007.1"/>
    <property type="molecule type" value="Genomic_DNA"/>
</dbReference>